<name>A0A6A6GJL9_9PEZI</name>
<proteinExistence type="predicted"/>
<protein>
    <submittedName>
        <fullName evidence="2">Uncharacterized protein</fullName>
    </submittedName>
</protein>
<dbReference type="AlphaFoldDB" id="A0A6A6GJL9"/>
<evidence type="ECO:0000256" key="1">
    <source>
        <dbReference type="SAM" id="MobiDB-lite"/>
    </source>
</evidence>
<feature type="compositionally biased region" description="Polar residues" evidence="1">
    <location>
        <begin position="153"/>
        <end position="180"/>
    </location>
</feature>
<feature type="region of interest" description="Disordered" evidence="1">
    <location>
        <begin position="72"/>
        <end position="191"/>
    </location>
</feature>
<evidence type="ECO:0000313" key="2">
    <source>
        <dbReference type="EMBL" id="KAF2225922.1"/>
    </source>
</evidence>
<feature type="compositionally biased region" description="Basic residues" evidence="1">
    <location>
        <begin position="85"/>
        <end position="106"/>
    </location>
</feature>
<organism evidence="2 3">
    <name type="scientific">Elsinoe ampelina</name>
    <dbReference type="NCBI Taxonomy" id="302913"/>
    <lineage>
        <taxon>Eukaryota</taxon>
        <taxon>Fungi</taxon>
        <taxon>Dikarya</taxon>
        <taxon>Ascomycota</taxon>
        <taxon>Pezizomycotina</taxon>
        <taxon>Dothideomycetes</taxon>
        <taxon>Dothideomycetidae</taxon>
        <taxon>Myriangiales</taxon>
        <taxon>Elsinoaceae</taxon>
        <taxon>Elsinoe</taxon>
    </lineage>
</organism>
<dbReference type="OrthoDB" id="10499099at2759"/>
<sequence>MSPPRRRESWLPFTEALEGQGHASRALRSTAFHGAIFNHLCLSFLTPFYHQLNPAARLLLSRQHLQCLQRHLHPNSPLPTPMRSRSPRQPRPNKRQSRSRRKRTRSKTSEESSTPYAPDSWTFTARSHLPGPAAAYSQRAKGIEHHHRPSKAVTDNAQQVDLETQPDPSSRGSPQDTQRPQYRDELSRCNP</sequence>
<evidence type="ECO:0000313" key="3">
    <source>
        <dbReference type="Proteomes" id="UP000799538"/>
    </source>
</evidence>
<gene>
    <name evidence="2" type="ORF">BDZ85DRAFT_73139</name>
</gene>
<feature type="compositionally biased region" description="Basic and acidic residues" evidence="1">
    <location>
        <begin position="181"/>
        <end position="191"/>
    </location>
</feature>
<dbReference type="EMBL" id="ML992503">
    <property type="protein sequence ID" value="KAF2225922.1"/>
    <property type="molecule type" value="Genomic_DNA"/>
</dbReference>
<accession>A0A6A6GJL9</accession>
<dbReference type="Proteomes" id="UP000799538">
    <property type="component" value="Unassembled WGS sequence"/>
</dbReference>
<reference evidence="3" key="1">
    <citation type="journal article" date="2020" name="Stud. Mycol.">
        <title>101 Dothideomycetes genomes: A test case for predicting lifestyles and emergence of pathogens.</title>
        <authorList>
            <person name="Haridas S."/>
            <person name="Albert R."/>
            <person name="Binder M."/>
            <person name="Bloem J."/>
            <person name="LaButti K."/>
            <person name="Salamov A."/>
            <person name="Andreopoulos B."/>
            <person name="Baker S."/>
            <person name="Barry K."/>
            <person name="Bills G."/>
            <person name="Bluhm B."/>
            <person name="Cannon C."/>
            <person name="Castanera R."/>
            <person name="Culley D."/>
            <person name="Daum C."/>
            <person name="Ezra D."/>
            <person name="Gonzalez J."/>
            <person name="Henrissat B."/>
            <person name="Kuo A."/>
            <person name="Liang C."/>
            <person name="Lipzen A."/>
            <person name="Lutzoni F."/>
            <person name="Magnuson J."/>
            <person name="Mondo S."/>
            <person name="Nolan M."/>
            <person name="Ohm R."/>
            <person name="Pangilinan J."/>
            <person name="Park H.-J."/>
            <person name="Ramirez L."/>
            <person name="Alfaro M."/>
            <person name="Sun H."/>
            <person name="Tritt A."/>
            <person name="Yoshinaga Y."/>
            <person name="Zwiers L.-H."/>
            <person name="Turgeon B."/>
            <person name="Goodwin S."/>
            <person name="Spatafora J."/>
            <person name="Crous P."/>
            <person name="Grigoriev I."/>
        </authorList>
    </citation>
    <scope>NUCLEOTIDE SEQUENCE [LARGE SCALE GENOMIC DNA]</scope>
    <source>
        <strain evidence="3">CECT 20119</strain>
    </source>
</reference>
<keyword evidence="3" id="KW-1185">Reference proteome</keyword>